<dbReference type="GO" id="GO:0030170">
    <property type="term" value="F:pyridoxal phosphate binding"/>
    <property type="evidence" value="ECO:0007669"/>
    <property type="project" value="InterPro"/>
</dbReference>
<evidence type="ECO:0000256" key="1">
    <source>
        <dbReference type="ARBA" id="ARBA00022898"/>
    </source>
</evidence>
<name>A0A0L6UVK0_9BASI</name>
<dbReference type="PANTHER" id="PTHR43795:SF39">
    <property type="entry name" value="AMINOTRANSFERASE CLASS I_CLASSII DOMAIN-CONTAINING PROTEIN"/>
    <property type="match status" value="1"/>
</dbReference>
<dbReference type="GO" id="GO:0006520">
    <property type="term" value="P:amino acid metabolic process"/>
    <property type="evidence" value="ECO:0007669"/>
    <property type="project" value="TreeGrafter"/>
</dbReference>
<feature type="transmembrane region" description="Helical" evidence="2">
    <location>
        <begin position="393"/>
        <end position="417"/>
    </location>
</feature>
<dbReference type="Gene3D" id="3.90.1150.10">
    <property type="entry name" value="Aspartate Aminotransferase, domain 1"/>
    <property type="match status" value="2"/>
</dbReference>
<organism evidence="4 5">
    <name type="scientific">Puccinia sorghi</name>
    <dbReference type="NCBI Taxonomy" id="27349"/>
    <lineage>
        <taxon>Eukaryota</taxon>
        <taxon>Fungi</taxon>
        <taxon>Dikarya</taxon>
        <taxon>Basidiomycota</taxon>
        <taxon>Pucciniomycotina</taxon>
        <taxon>Pucciniomycetes</taxon>
        <taxon>Pucciniales</taxon>
        <taxon>Pucciniaceae</taxon>
        <taxon>Puccinia</taxon>
    </lineage>
</organism>
<dbReference type="InterPro" id="IPR015421">
    <property type="entry name" value="PyrdxlP-dep_Trfase_major"/>
</dbReference>
<gene>
    <name evidence="4" type="ORF">VP01_3546g1</name>
</gene>
<dbReference type="CDD" id="cd00609">
    <property type="entry name" value="AAT_like"/>
    <property type="match status" value="1"/>
</dbReference>
<comment type="caution">
    <text evidence="4">The sequence shown here is derived from an EMBL/GenBank/DDBJ whole genome shotgun (WGS) entry which is preliminary data.</text>
</comment>
<dbReference type="InterPro" id="IPR015422">
    <property type="entry name" value="PyrdxlP-dep_Trfase_small"/>
</dbReference>
<keyword evidence="5" id="KW-1185">Reference proteome</keyword>
<dbReference type="Proteomes" id="UP000037035">
    <property type="component" value="Unassembled WGS sequence"/>
</dbReference>
<evidence type="ECO:0000256" key="2">
    <source>
        <dbReference type="SAM" id="Phobius"/>
    </source>
</evidence>
<dbReference type="InterPro" id="IPR050478">
    <property type="entry name" value="Ethylene_sulfur-biosynth"/>
</dbReference>
<keyword evidence="2" id="KW-1133">Transmembrane helix</keyword>
<evidence type="ECO:0000313" key="5">
    <source>
        <dbReference type="Proteomes" id="UP000037035"/>
    </source>
</evidence>
<dbReference type="Pfam" id="PF00155">
    <property type="entry name" value="Aminotran_1_2"/>
    <property type="match status" value="2"/>
</dbReference>
<dbReference type="Gene3D" id="3.40.640.10">
    <property type="entry name" value="Type I PLP-dependent aspartate aminotransferase-like (Major domain)"/>
    <property type="match status" value="1"/>
</dbReference>
<dbReference type="EMBL" id="LAVV01008553">
    <property type="protein sequence ID" value="KNZ52519.1"/>
    <property type="molecule type" value="Genomic_DNA"/>
</dbReference>
<dbReference type="OrthoDB" id="7042322at2759"/>
<feature type="domain" description="Aminotransferase class I/classII large" evidence="3">
    <location>
        <begin position="101"/>
        <end position="286"/>
    </location>
</feature>
<dbReference type="PANTHER" id="PTHR43795">
    <property type="entry name" value="BIFUNCTIONAL ASPARTATE AMINOTRANSFERASE AND GLUTAMATE/ASPARTATE-PREPHENATE AMINOTRANSFERASE-RELATED"/>
    <property type="match status" value="1"/>
</dbReference>
<reference evidence="4 5" key="1">
    <citation type="submission" date="2015-08" db="EMBL/GenBank/DDBJ databases">
        <title>Next Generation Sequencing and Analysis of the Genome of Puccinia sorghi L Schw, the Causal Agent of Maize Common Rust.</title>
        <authorList>
            <person name="Rochi L."/>
            <person name="Burguener G."/>
            <person name="Darino M."/>
            <person name="Turjanski A."/>
            <person name="Kreff E."/>
            <person name="Dieguez M.J."/>
            <person name="Sacco F."/>
        </authorList>
    </citation>
    <scope>NUCLEOTIDE SEQUENCE [LARGE SCALE GENOMIC DNA]</scope>
    <source>
        <strain evidence="4 5">RO10H11247</strain>
    </source>
</reference>
<dbReference type="InterPro" id="IPR004839">
    <property type="entry name" value="Aminotransferase_I/II_large"/>
</dbReference>
<keyword evidence="2" id="KW-0472">Membrane</keyword>
<dbReference type="SUPFAM" id="SSF53383">
    <property type="entry name" value="PLP-dependent transferases"/>
    <property type="match status" value="1"/>
</dbReference>
<proteinExistence type="predicted"/>
<dbReference type="STRING" id="27349.A0A0L6UVK0"/>
<accession>A0A0L6UVK0</accession>
<dbReference type="VEuPathDB" id="FungiDB:VP01_3546g1"/>
<dbReference type="InterPro" id="IPR015424">
    <property type="entry name" value="PyrdxlP-dep_Trfase"/>
</dbReference>
<dbReference type="GO" id="GO:0008483">
    <property type="term" value="F:transaminase activity"/>
    <property type="evidence" value="ECO:0007669"/>
    <property type="project" value="TreeGrafter"/>
</dbReference>
<keyword evidence="1" id="KW-0663">Pyridoxal phosphate</keyword>
<protein>
    <recommendedName>
        <fullName evidence="3">Aminotransferase class I/classII large domain-containing protein</fullName>
    </recommendedName>
</protein>
<evidence type="ECO:0000313" key="4">
    <source>
        <dbReference type="EMBL" id="KNZ52519.1"/>
    </source>
</evidence>
<dbReference type="AlphaFoldDB" id="A0A0L6UVK0"/>
<sequence>MSLKYNKLQVILDSYAVSVCARGNQNRVSRWVTSVIDPPSNYRAGRMPPLRPPLTPGTTCTLPIKIQMVPCFAPGVINLGIAENSLMQDVMVQVGSSFPFHQKLKENLSHLEPHLLNYQALGGSRSFKEAMCFILNRYFNPVKPVELGHLISASGVTAVMAQLMYVICDGGDAVLISKIPTLALHSHTTQASTISSSKTSIYLASRSKMLPQDPSSVSKSLDQAYQDHHDRAHRIKAVILCNPHNPMGYYVQEEVLAAYITFCQAHDLHLIVDEIYGLSVFDERPARPDRDEDDEPAPSKFISAMSLDHHRLSFDPSKLHVYFGCCGLRQVQPLLFPIAGVLISQHNPGLLKVMTELNLNQVQVSSLTEFGFSRLVLTGNNQQPSGHADFLDWYVAENVCCLCLLFFCILLLWLHLICPIEQKKRLKTAHTRAIEKLERIGIRHDGGLAGRSGGGFFIVECSSRMIDLSPFLPPSTVASRHAAEERLFTQLLQEHKVYIAPGSTYHYPVPGFFRLTFSVLPDHLDLGLQRLAHFVKLFLPIPPISDLHLSQK</sequence>
<evidence type="ECO:0000259" key="3">
    <source>
        <dbReference type="Pfam" id="PF00155"/>
    </source>
</evidence>
<feature type="domain" description="Aminotransferase class I/classII large" evidence="3">
    <location>
        <begin position="422"/>
        <end position="525"/>
    </location>
</feature>
<keyword evidence="2" id="KW-0812">Transmembrane</keyword>
<dbReference type="PRINTS" id="PR00753">
    <property type="entry name" value="ACCSYNTHASE"/>
</dbReference>